<dbReference type="SUPFAM" id="SSF49503">
    <property type="entry name" value="Cupredoxins"/>
    <property type="match status" value="1"/>
</dbReference>
<proteinExistence type="predicted"/>
<keyword evidence="1" id="KW-0813">Transport</keyword>
<protein>
    <submittedName>
        <fullName evidence="7">Plastocyanin/azurin family copper-binding protein</fullName>
    </submittedName>
</protein>
<evidence type="ECO:0000256" key="4">
    <source>
        <dbReference type="ARBA" id="ARBA00023008"/>
    </source>
</evidence>
<dbReference type="EMBL" id="JBHSZV010000066">
    <property type="protein sequence ID" value="MFC7064145.1"/>
    <property type="molecule type" value="Genomic_DNA"/>
</dbReference>
<keyword evidence="5" id="KW-0812">Transmembrane</keyword>
<gene>
    <name evidence="7" type="ORF">ACFQIC_20335</name>
</gene>
<keyword evidence="4" id="KW-0186">Copper</keyword>
<keyword evidence="5" id="KW-0472">Membrane</keyword>
<sequence>MGSSLYILLIITLLGALLVIWKNYRYRNKISNMVGMVIAMSLGMSFGLLVGYIFGGIFNGDLFLSTVLAMLSGAIIGFLSGLSISIIAVIEGLFAGLMGGMMGAMLGDMINPDDREVLLKILFFICFSTFLMLLLLIKNEVNGTSSFFINPFVTVILFGFIFIFINQFGPYFPNSQEQTGKSPSEKQLTIKAYEFTFSPNETSIQVGDQVNLSLINNGTIDHDLEIISLSTEEVHGNQTHHHNKSNSNVHIHASSGEEQSVSFIPLESGTYQFICTLPGHKESGMIGSFEVSYKEFHLSAI</sequence>
<dbReference type="PANTHER" id="PTHR38439">
    <property type="entry name" value="AURACYANIN-B"/>
    <property type="match status" value="1"/>
</dbReference>
<keyword evidence="8" id="KW-1185">Reference proteome</keyword>
<keyword evidence="2" id="KW-0479">Metal-binding</keyword>
<organism evidence="7 8">
    <name type="scientific">Halobacillus seohaensis</name>
    <dbReference type="NCBI Taxonomy" id="447421"/>
    <lineage>
        <taxon>Bacteria</taxon>
        <taxon>Bacillati</taxon>
        <taxon>Bacillota</taxon>
        <taxon>Bacilli</taxon>
        <taxon>Bacillales</taxon>
        <taxon>Bacillaceae</taxon>
        <taxon>Halobacillus</taxon>
    </lineage>
</organism>
<evidence type="ECO:0000256" key="2">
    <source>
        <dbReference type="ARBA" id="ARBA00022723"/>
    </source>
</evidence>
<accession>A0ABW2ETE3</accession>
<evidence type="ECO:0000313" key="7">
    <source>
        <dbReference type="EMBL" id="MFC7064145.1"/>
    </source>
</evidence>
<feature type="transmembrane region" description="Helical" evidence="5">
    <location>
        <begin position="6"/>
        <end position="24"/>
    </location>
</feature>
<dbReference type="PROSITE" id="PS00079">
    <property type="entry name" value="MULTICOPPER_OXIDASE1"/>
    <property type="match status" value="1"/>
</dbReference>
<dbReference type="Pfam" id="PF00127">
    <property type="entry name" value="Copper-bind"/>
    <property type="match status" value="1"/>
</dbReference>
<keyword evidence="5" id="KW-1133">Transmembrane helix</keyword>
<dbReference type="Proteomes" id="UP001596410">
    <property type="component" value="Unassembled WGS sequence"/>
</dbReference>
<evidence type="ECO:0000256" key="1">
    <source>
        <dbReference type="ARBA" id="ARBA00022448"/>
    </source>
</evidence>
<feature type="transmembrane region" description="Helical" evidence="5">
    <location>
        <begin position="143"/>
        <end position="165"/>
    </location>
</feature>
<evidence type="ECO:0000256" key="5">
    <source>
        <dbReference type="SAM" id="Phobius"/>
    </source>
</evidence>
<evidence type="ECO:0000313" key="8">
    <source>
        <dbReference type="Proteomes" id="UP001596410"/>
    </source>
</evidence>
<dbReference type="Gene3D" id="2.60.40.420">
    <property type="entry name" value="Cupredoxins - blue copper proteins"/>
    <property type="match status" value="1"/>
</dbReference>
<dbReference type="InterPro" id="IPR008972">
    <property type="entry name" value="Cupredoxin"/>
</dbReference>
<feature type="transmembrane region" description="Helical" evidence="5">
    <location>
        <begin position="70"/>
        <end position="97"/>
    </location>
</feature>
<comment type="caution">
    <text evidence="7">The sequence shown here is derived from an EMBL/GenBank/DDBJ whole genome shotgun (WGS) entry which is preliminary data.</text>
</comment>
<dbReference type="InterPro" id="IPR050845">
    <property type="entry name" value="Cu-binding_ET"/>
</dbReference>
<keyword evidence="3" id="KW-0249">Electron transport</keyword>
<dbReference type="InterPro" id="IPR000923">
    <property type="entry name" value="BlueCu_1"/>
</dbReference>
<evidence type="ECO:0000256" key="3">
    <source>
        <dbReference type="ARBA" id="ARBA00022982"/>
    </source>
</evidence>
<dbReference type="InterPro" id="IPR028871">
    <property type="entry name" value="BlueCu_1_BS"/>
</dbReference>
<reference evidence="8" key="1">
    <citation type="journal article" date="2019" name="Int. J. Syst. Evol. Microbiol.">
        <title>The Global Catalogue of Microorganisms (GCM) 10K type strain sequencing project: providing services to taxonomists for standard genome sequencing and annotation.</title>
        <authorList>
            <consortium name="The Broad Institute Genomics Platform"/>
            <consortium name="The Broad Institute Genome Sequencing Center for Infectious Disease"/>
            <person name="Wu L."/>
            <person name="Ma J."/>
        </authorList>
    </citation>
    <scope>NUCLEOTIDE SEQUENCE [LARGE SCALE GENOMIC DNA]</scope>
    <source>
        <strain evidence="8">CGMCC 4.1621</strain>
    </source>
</reference>
<feature type="domain" description="Blue (type 1) copper" evidence="6">
    <location>
        <begin position="187"/>
        <end position="291"/>
    </location>
</feature>
<evidence type="ECO:0000259" key="6">
    <source>
        <dbReference type="Pfam" id="PF00127"/>
    </source>
</evidence>
<dbReference type="PANTHER" id="PTHR38439:SF3">
    <property type="entry name" value="COPPER-RESISTANT CUPROPROTEIN COPI"/>
    <property type="match status" value="1"/>
</dbReference>
<dbReference type="RefSeq" id="WP_204712278.1">
    <property type="nucleotide sequence ID" value="NZ_JBHSZV010000066.1"/>
</dbReference>
<dbReference type="PROSITE" id="PS00196">
    <property type="entry name" value="COPPER_BLUE"/>
    <property type="match status" value="1"/>
</dbReference>
<dbReference type="InterPro" id="IPR033138">
    <property type="entry name" value="Cu_oxidase_CS"/>
</dbReference>
<feature type="transmembrane region" description="Helical" evidence="5">
    <location>
        <begin position="117"/>
        <end position="137"/>
    </location>
</feature>
<feature type="transmembrane region" description="Helical" evidence="5">
    <location>
        <begin position="36"/>
        <end position="58"/>
    </location>
</feature>
<name>A0ABW2ETE3_9BACI</name>